<keyword evidence="3" id="KW-0812">Transmembrane</keyword>
<accession>A0A9P6EF11</accession>
<dbReference type="OrthoDB" id="860at2759"/>
<organism evidence="7 8">
    <name type="scientific">Crepidotus variabilis</name>
    <dbReference type="NCBI Taxonomy" id="179855"/>
    <lineage>
        <taxon>Eukaryota</taxon>
        <taxon>Fungi</taxon>
        <taxon>Dikarya</taxon>
        <taxon>Basidiomycota</taxon>
        <taxon>Agaricomycotina</taxon>
        <taxon>Agaricomycetes</taxon>
        <taxon>Agaricomycetidae</taxon>
        <taxon>Agaricales</taxon>
        <taxon>Agaricineae</taxon>
        <taxon>Crepidotaceae</taxon>
        <taxon>Crepidotus</taxon>
    </lineage>
</organism>
<keyword evidence="5" id="KW-0472">Membrane</keyword>
<comment type="similarity">
    <text evidence="2 6">Belongs to the peroxisomal membrane protein PXMP2/4 family.</text>
</comment>
<dbReference type="InterPro" id="IPR007248">
    <property type="entry name" value="Mpv17_PMP22"/>
</dbReference>
<evidence type="ECO:0000256" key="5">
    <source>
        <dbReference type="ARBA" id="ARBA00023136"/>
    </source>
</evidence>
<sequence length="225" mass="24597">MSAVPVTKNVNPLLAKYLVQLALHPLRTKALTTATLCFLQEVLGSNLSGSSPRIPKNASPTVRTLASVHLDAKAIKMALYGLLVSAPLSHYLIGLLQKAFAGKTSPRAKIGQIIASNLLISPIQVSAYLASTAVINGATSLDEVIKTVKTGFFSVIRISWLVSPLSMTIAQRFIPVELWVPFFNSVQFVLGTYFNIRVKKLRLAAAAKKQKEKERQDRENAERKD</sequence>
<evidence type="ECO:0000256" key="1">
    <source>
        <dbReference type="ARBA" id="ARBA00004141"/>
    </source>
</evidence>
<dbReference type="Pfam" id="PF04117">
    <property type="entry name" value="Mpv17_PMP22"/>
    <property type="match status" value="1"/>
</dbReference>
<evidence type="ECO:0000256" key="2">
    <source>
        <dbReference type="ARBA" id="ARBA00006824"/>
    </source>
</evidence>
<gene>
    <name evidence="7" type="ORF">CPB83DRAFT_855669</name>
</gene>
<proteinExistence type="inferred from homology"/>
<comment type="subcellular location">
    <subcellularLocation>
        <location evidence="1">Membrane</location>
        <topology evidence="1">Multi-pass membrane protein</topology>
    </subcellularLocation>
</comment>
<dbReference type="EMBL" id="MU157858">
    <property type="protein sequence ID" value="KAF9527819.1"/>
    <property type="molecule type" value="Genomic_DNA"/>
</dbReference>
<dbReference type="PANTHER" id="PTHR11266:SF93">
    <property type="entry name" value="INTEGRAL MEMBRANE PROTEIN 25D9-6"/>
    <property type="match status" value="1"/>
</dbReference>
<reference evidence="7" key="1">
    <citation type="submission" date="2020-11" db="EMBL/GenBank/DDBJ databases">
        <authorList>
            <consortium name="DOE Joint Genome Institute"/>
            <person name="Ahrendt S."/>
            <person name="Riley R."/>
            <person name="Andreopoulos W."/>
            <person name="Labutti K."/>
            <person name="Pangilinan J."/>
            <person name="Ruiz-Duenas F.J."/>
            <person name="Barrasa J.M."/>
            <person name="Sanchez-Garcia M."/>
            <person name="Camarero S."/>
            <person name="Miyauchi S."/>
            <person name="Serrano A."/>
            <person name="Linde D."/>
            <person name="Babiker R."/>
            <person name="Drula E."/>
            <person name="Ayuso-Fernandez I."/>
            <person name="Pacheco R."/>
            <person name="Padilla G."/>
            <person name="Ferreira P."/>
            <person name="Barriuso J."/>
            <person name="Kellner H."/>
            <person name="Castanera R."/>
            <person name="Alfaro M."/>
            <person name="Ramirez L."/>
            <person name="Pisabarro A.G."/>
            <person name="Kuo A."/>
            <person name="Tritt A."/>
            <person name="Lipzen A."/>
            <person name="He G."/>
            <person name="Yan M."/>
            <person name="Ng V."/>
            <person name="Cullen D."/>
            <person name="Martin F."/>
            <person name="Rosso M.-N."/>
            <person name="Henrissat B."/>
            <person name="Hibbett D."/>
            <person name="Martinez A.T."/>
            <person name="Grigoriev I.V."/>
        </authorList>
    </citation>
    <scope>NUCLEOTIDE SEQUENCE</scope>
    <source>
        <strain evidence="7">CBS 506.95</strain>
    </source>
</reference>
<evidence type="ECO:0000313" key="7">
    <source>
        <dbReference type="EMBL" id="KAF9527819.1"/>
    </source>
</evidence>
<protein>
    <submittedName>
        <fullName evidence="7">Uncharacterized protein</fullName>
    </submittedName>
</protein>
<dbReference type="AlphaFoldDB" id="A0A9P6EF11"/>
<evidence type="ECO:0000313" key="8">
    <source>
        <dbReference type="Proteomes" id="UP000807306"/>
    </source>
</evidence>
<comment type="caution">
    <text evidence="7">The sequence shown here is derived from an EMBL/GenBank/DDBJ whole genome shotgun (WGS) entry which is preliminary data.</text>
</comment>
<dbReference type="Proteomes" id="UP000807306">
    <property type="component" value="Unassembled WGS sequence"/>
</dbReference>
<keyword evidence="4" id="KW-1133">Transmembrane helix</keyword>
<evidence type="ECO:0000256" key="6">
    <source>
        <dbReference type="RuleBase" id="RU363053"/>
    </source>
</evidence>
<evidence type="ECO:0000256" key="3">
    <source>
        <dbReference type="ARBA" id="ARBA00022692"/>
    </source>
</evidence>
<dbReference type="GO" id="GO:0005778">
    <property type="term" value="C:peroxisomal membrane"/>
    <property type="evidence" value="ECO:0007669"/>
    <property type="project" value="TreeGrafter"/>
</dbReference>
<evidence type="ECO:0000256" key="4">
    <source>
        <dbReference type="ARBA" id="ARBA00022989"/>
    </source>
</evidence>
<keyword evidence="8" id="KW-1185">Reference proteome</keyword>
<name>A0A9P6EF11_9AGAR</name>
<dbReference type="PANTHER" id="PTHR11266">
    <property type="entry name" value="PEROXISOMAL MEMBRANE PROTEIN 2, PXMP2 MPV17"/>
    <property type="match status" value="1"/>
</dbReference>